<name>A0A8S4QZA1_9NEOP</name>
<proteinExistence type="predicted"/>
<dbReference type="Proteomes" id="UP000838756">
    <property type="component" value="Unassembled WGS sequence"/>
</dbReference>
<sequence length="131" mass="15343">MNLTYFIIGLATLNLASCHVLRQVRKSDNRSNVDAVIHKVVPAKKYEKIENTARKHFKDYNKFKIKSQTSVNDLESFVLAIKTNDDKKNYGRRENNKVDNVWTNIKDVVMNFIEPDVNRPNLRSRAEKYNK</sequence>
<evidence type="ECO:0000256" key="1">
    <source>
        <dbReference type="SAM" id="SignalP"/>
    </source>
</evidence>
<evidence type="ECO:0000313" key="3">
    <source>
        <dbReference type="Proteomes" id="UP000838756"/>
    </source>
</evidence>
<dbReference type="EMBL" id="CAKXAJ010020008">
    <property type="protein sequence ID" value="CAH2219947.1"/>
    <property type="molecule type" value="Genomic_DNA"/>
</dbReference>
<gene>
    <name evidence="2" type="primary">jg987</name>
    <name evidence="2" type="ORF">PAEG_LOCUS6530</name>
</gene>
<protein>
    <submittedName>
        <fullName evidence="2">Jg987 protein</fullName>
    </submittedName>
</protein>
<keyword evidence="1" id="KW-0732">Signal</keyword>
<accession>A0A8S4QZA1</accession>
<dbReference type="OrthoDB" id="7488768at2759"/>
<dbReference type="AlphaFoldDB" id="A0A8S4QZA1"/>
<keyword evidence="3" id="KW-1185">Reference proteome</keyword>
<feature type="signal peptide" evidence="1">
    <location>
        <begin position="1"/>
        <end position="18"/>
    </location>
</feature>
<organism evidence="2 3">
    <name type="scientific">Pararge aegeria aegeria</name>
    <dbReference type="NCBI Taxonomy" id="348720"/>
    <lineage>
        <taxon>Eukaryota</taxon>
        <taxon>Metazoa</taxon>
        <taxon>Ecdysozoa</taxon>
        <taxon>Arthropoda</taxon>
        <taxon>Hexapoda</taxon>
        <taxon>Insecta</taxon>
        <taxon>Pterygota</taxon>
        <taxon>Neoptera</taxon>
        <taxon>Endopterygota</taxon>
        <taxon>Lepidoptera</taxon>
        <taxon>Glossata</taxon>
        <taxon>Ditrysia</taxon>
        <taxon>Papilionoidea</taxon>
        <taxon>Nymphalidae</taxon>
        <taxon>Satyrinae</taxon>
        <taxon>Satyrini</taxon>
        <taxon>Parargina</taxon>
        <taxon>Pararge</taxon>
    </lineage>
</organism>
<comment type="caution">
    <text evidence="2">The sequence shown here is derived from an EMBL/GenBank/DDBJ whole genome shotgun (WGS) entry which is preliminary data.</text>
</comment>
<evidence type="ECO:0000313" key="2">
    <source>
        <dbReference type="EMBL" id="CAH2219947.1"/>
    </source>
</evidence>
<feature type="non-terminal residue" evidence="2">
    <location>
        <position position="1"/>
    </location>
</feature>
<feature type="chain" id="PRO_5035832593" evidence="1">
    <location>
        <begin position="19"/>
        <end position="131"/>
    </location>
</feature>
<reference evidence="2" key="1">
    <citation type="submission" date="2022-03" db="EMBL/GenBank/DDBJ databases">
        <authorList>
            <person name="Lindestad O."/>
        </authorList>
    </citation>
    <scope>NUCLEOTIDE SEQUENCE</scope>
</reference>